<evidence type="ECO:0000313" key="1">
    <source>
        <dbReference type="EMBL" id="PAA73285.1"/>
    </source>
</evidence>
<proteinExistence type="predicted"/>
<name>A0A267FHL8_9PLAT</name>
<organism evidence="1 2">
    <name type="scientific">Macrostomum lignano</name>
    <dbReference type="NCBI Taxonomy" id="282301"/>
    <lineage>
        <taxon>Eukaryota</taxon>
        <taxon>Metazoa</taxon>
        <taxon>Spiralia</taxon>
        <taxon>Lophotrochozoa</taxon>
        <taxon>Platyhelminthes</taxon>
        <taxon>Rhabditophora</taxon>
        <taxon>Macrostomorpha</taxon>
        <taxon>Macrostomida</taxon>
        <taxon>Macrostomidae</taxon>
        <taxon>Macrostomum</taxon>
    </lineage>
</organism>
<comment type="caution">
    <text evidence="1">The sequence shown here is derived from an EMBL/GenBank/DDBJ whole genome shotgun (WGS) entry which is preliminary data.</text>
</comment>
<dbReference type="Proteomes" id="UP000215902">
    <property type="component" value="Unassembled WGS sequence"/>
</dbReference>
<dbReference type="AlphaFoldDB" id="A0A267FHL8"/>
<protein>
    <submittedName>
        <fullName evidence="1">Uncharacterized protein</fullName>
    </submittedName>
</protein>
<keyword evidence="2" id="KW-1185">Reference proteome</keyword>
<accession>A0A267FHL8</accession>
<sequence length="826" mass="94456">MQHKLPASHTSAAFDASDVLPVLHNLGTDLESLLCNHGFLNENEFISLATDADVVVDDEAIKRGWVSITEYNLHQLKPADVLEIRYNGMPRTILIERVTTTADKTVATAFHYGWHRAVKTVVREEFLLSGRRYCRLLLFSKSCCYPPEVVLQRAESRLNDRNYGRMASNSGQFARWCKTINSTHLDTVLVPIYLSDQHPIHQVKENDHMNLKFGWSTIHGEVKKVTDLDDTGHLLTVLVAEEDWKNSKFQSINKSGEELKADTALKTRRSQLPQTYQARLAEKANVIKDLAFRSPKSSKDVAQIVVSCSQSEDETYWLQSLLNGRASPTSNRIEQVKARDLRPGDIICSGKTHRAVLRVQLGSSSQQIKLETLQYSIDDAENVSEHREIKYVIGNRESEAQLVVHNDVKENCSLYGGGSKRPIDTRTRVKKPSCLKRGSIVSFKKEKDSGMYTRAAILENPKVISEATGEYELDLAMYEYTEFRVNPCENSHEIIERSVSFKVEDELFEVDYKVPAEIHFSPDQVVARAKSRIGERQFDLQWNSSRDFARWCSIRHASNREQCCVPIESAAQLLEFGKCHIKYQKFARFYTHDAILRDIQKVSGCSDIVRVRIYENNAPYRKVRMEPLDFSSTDIIRRVQHPSLDVEPSASRLDEIQDCTFLNSDDDFKGSVGKGGSKVTDKDFCFGLKMVWSCEGLRGVQSLFGTELTKIKDSCESLQFEDGVTKSDLRRWDHIVLKRRVHGVEKDVHFVITDWDSAQCSRQGVTYEFGAEREDKGFKEFRGFLRIATANSIEKVVHNCEPDWEKIDSRFREFQGFESYDLFNNN</sequence>
<gene>
    <name evidence="1" type="ORF">BOX15_Mlig012089g1</name>
</gene>
<dbReference type="EMBL" id="NIVC01001020">
    <property type="protein sequence ID" value="PAA73285.1"/>
    <property type="molecule type" value="Genomic_DNA"/>
</dbReference>
<evidence type="ECO:0000313" key="2">
    <source>
        <dbReference type="Proteomes" id="UP000215902"/>
    </source>
</evidence>
<reference evidence="1 2" key="1">
    <citation type="submission" date="2017-06" db="EMBL/GenBank/DDBJ databases">
        <title>A platform for efficient transgenesis in Macrostomum lignano, a flatworm model organism for stem cell research.</title>
        <authorList>
            <person name="Berezikov E."/>
        </authorList>
    </citation>
    <scope>NUCLEOTIDE SEQUENCE [LARGE SCALE GENOMIC DNA]</scope>
    <source>
        <strain evidence="1">DV1</strain>
        <tissue evidence="1">Whole organism</tissue>
    </source>
</reference>
<dbReference type="Gene3D" id="3.90.1720.10">
    <property type="entry name" value="endopeptidase domain like (from Nostoc punctiforme)"/>
    <property type="match status" value="2"/>
</dbReference>
<dbReference type="OrthoDB" id="421951at2759"/>